<reference evidence="3" key="1">
    <citation type="submission" date="2006-10" db="EMBL/GenBank/DDBJ databases">
        <authorList>
            <person name="Amadeo P."/>
            <person name="Zhao Q."/>
            <person name="Wortman J."/>
            <person name="Fraser-Liggett C."/>
            <person name="Carlton J."/>
        </authorList>
    </citation>
    <scope>NUCLEOTIDE SEQUENCE</scope>
    <source>
        <strain evidence="3">G3</strain>
    </source>
</reference>
<feature type="coiled-coil region" evidence="1">
    <location>
        <begin position="564"/>
        <end position="669"/>
    </location>
</feature>
<gene>
    <name evidence="3" type="ORF">TVAG_277650</name>
</gene>
<dbReference type="InParanoid" id="A2FF26"/>
<feature type="region of interest" description="Disordered" evidence="2">
    <location>
        <begin position="1056"/>
        <end position="1088"/>
    </location>
</feature>
<feature type="coiled-coil region" evidence="1">
    <location>
        <begin position="725"/>
        <end position="780"/>
    </location>
</feature>
<keyword evidence="1" id="KW-0175">Coiled coil</keyword>
<dbReference type="AlphaFoldDB" id="A2FF26"/>
<dbReference type="OrthoDB" id="10669432at2759"/>
<protein>
    <recommendedName>
        <fullName evidence="5">Viral A-type inclusion protein</fullName>
    </recommendedName>
</protein>
<dbReference type="EMBL" id="DS113756">
    <property type="protein sequence ID" value="EAX96484.1"/>
    <property type="molecule type" value="Genomic_DNA"/>
</dbReference>
<feature type="coiled-coil region" evidence="1">
    <location>
        <begin position="922"/>
        <end position="949"/>
    </location>
</feature>
<proteinExistence type="predicted"/>
<dbReference type="KEGG" id="tva:4754257"/>
<evidence type="ECO:0000256" key="1">
    <source>
        <dbReference type="SAM" id="Coils"/>
    </source>
</evidence>
<sequence length="1088" mass="125543">MTTLASKGSNKQVNPPNYRSIPQYTALEKCVKDFQNKPDFTPQNLAHLQELNDDLIKTVQQSDSSEVLTLVSTTMKILYSQNSSHVFTDIIDENEDLKHQLTELKAENSRLSNTSLLSPVKDELKMTKQQLEQTQQKYSSIVADCKTKLTQQKAQIIDLTNELQNYENRVQQLSSEKEKMQDYIRRSKEKRQKLEDLLYDTDQKVQELTAQLDSEHNTEEKDQQIADLTVEIEHLKSQNDQLLKFIDTQSDQLQLQNDQLTKLYEQRRLLGESSFKLLSMIEQIQETNEQQQVMTRDIDLSAEQTFDFTNIFEEIRKSSNNDKNIEEILENSMISDEEKVIKVIDNLTVQSNAEDIEKIKEYNKELQNAVYSQLHYINELSRSKELQRFMISSQISDAMKNSLISAVSDVNTFISKNKLNIDTEKSVFEHFLPISGEIKDPESFMIEYLVNNKYRAPNNEPLFTVLTQCVVANTVLQKYSMEVRSLATKTANENRNLKSELNTRSEMTNSQVIDLQNRINELEKCQKLSKKISEKLLASSIGTDEEDKFRNLYNAITNGEAVEISEETKTIAFLEKKIEIQKQKFSEAGAKYGDMINELQGLLETTQKEFENSKNMFEKQSEEIKSEIVEQKSKIEQIEAENEHLKQELSNKSSENEQLNETNKSQMEDLVLQFNDVKSDLNSLVQQFHDGIAAINVETNDLFSTSKSKFKQMLSQMRSNNTLLLQKYVEEKEESEKKSMKLRKELENAKKQLDFVKSDRDKVREELKQERQKLSAMTIKQRSSELKLKSIEDANQREMNLKKKQNDFQVQQIKCDADNRVEKAKNDALKQIHDFCAKIVRLFKEFADYTQPITKESTEKLLVKVQQRILDANSERKENETMKEEMRAIGNHFGPRIQGTAPRLSSEISQYIKQTVSKLNEFDQLSKESEKIKSERAKLQENADKMQEAEQWIAWARKIGQIALDENLDPVRSGDRLRSIIEDLVLASKNAMQSVKTINSLRDQKKISKLVQNQKIAKSTTGRASLRSLIYVFTTLSNLKSVSGHLSSSNFTIGFDLSGTDPEPEPTESSEVEEIQPSKPSLFGKFVI</sequence>
<feature type="coiled-coil region" evidence="1">
    <location>
        <begin position="87"/>
        <end position="114"/>
    </location>
</feature>
<accession>A2FF26</accession>
<dbReference type="Proteomes" id="UP000001542">
    <property type="component" value="Unassembled WGS sequence"/>
</dbReference>
<dbReference type="SMR" id="A2FF26"/>
<evidence type="ECO:0000256" key="2">
    <source>
        <dbReference type="SAM" id="MobiDB-lite"/>
    </source>
</evidence>
<feature type="compositionally biased region" description="Acidic residues" evidence="2">
    <location>
        <begin position="1062"/>
        <end position="1074"/>
    </location>
</feature>
<reference evidence="3" key="2">
    <citation type="journal article" date="2007" name="Science">
        <title>Draft genome sequence of the sexually transmitted pathogen Trichomonas vaginalis.</title>
        <authorList>
            <person name="Carlton J.M."/>
            <person name="Hirt R.P."/>
            <person name="Silva J.C."/>
            <person name="Delcher A.L."/>
            <person name="Schatz M."/>
            <person name="Zhao Q."/>
            <person name="Wortman J.R."/>
            <person name="Bidwell S.L."/>
            <person name="Alsmark U.C.M."/>
            <person name="Besteiro S."/>
            <person name="Sicheritz-Ponten T."/>
            <person name="Noel C.J."/>
            <person name="Dacks J.B."/>
            <person name="Foster P.G."/>
            <person name="Simillion C."/>
            <person name="Van de Peer Y."/>
            <person name="Miranda-Saavedra D."/>
            <person name="Barton G.J."/>
            <person name="Westrop G.D."/>
            <person name="Mueller S."/>
            <person name="Dessi D."/>
            <person name="Fiori P.L."/>
            <person name="Ren Q."/>
            <person name="Paulsen I."/>
            <person name="Zhang H."/>
            <person name="Bastida-Corcuera F.D."/>
            <person name="Simoes-Barbosa A."/>
            <person name="Brown M.T."/>
            <person name="Hayes R.D."/>
            <person name="Mukherjee M."/>
            <person name="Okumura C.Y."/>
            <person name="Schneider R."/>
            <person name="Smith A.J."/>
            <person name="Vanacova S."/>
            <person name="Villalvazo M."/>
            <person name="Haas B.J."/>
            <person name="Pertea M."/>
            <person name="Feldblyum T.V."/>
            <person name="Utterback T.R."/>
            <person name="Shu C.L."/>
            <person name="Osoegawa K."/>
            <person name="de Jong P.J."/>
            <person name="Hrdy I."/>
            <person name="Horvathova L."/>
            <person name="Zubacova Z."/>
            <person name="Dolezal P."/>
            <person name="Malik S.B."/>
            <person name="Logsdon J.M. Jr."/>
            <person name="Henze K."/>
            <person name="Gupta A."/>
            <person name="Wang C.C."/>
            <person name="Dunne R.L."/>
            <person name="Upcroft J.A."/>
            <person name="Upcroft P."/>
            <person name="White O."/>
            <person name="Salzberg S.L."/>
            <person name="Tang P."/>
            <person name="Chiu C.-H."/>
            <person name="Lee Y.-S."/>
            <person name="Embley T.M."/>
            <person name="Coombs G.H."/>
            <person name="Mottram J.C."/>
            <person name="Tachezy J."/>
            <person name="Fraser-Liggett C.M."/>
            <person name="Johnson P.J."/>
        </authorList>
    </citation>
    <scope>NUCLEOTIDE SEQUENCE [LARGE SCALE GENOMIC DNA]</scope>
    <source>
        <strain evidence="3">G3</strain>
    </source>
</reference>
<organism evidence="3 4">
    <name type="scientific">Trichomonas vaginalis (strain ATCC PRA-98 / G3)</name>
    <dbReference type="NCBI Taxonomy" id="412133"/>
    <lineage>
        <taxon>Eukaryota</taxon>
        <taxon>Metamonada</taxon>
        <taxon>Parabasalia</taxon>
        <taxon>Trichomonadida</taxon>
        <taxon>Trichomonadidae</taxon>
        <taxon>Trichomonas</taxon>
    </lineage>
</organism>
<feature type="coiled-coil region" evidence="1">
    <location>
        <begin position="142"/>
        <end position="238"/>
    </location>
</feature>
<evidence type="ECO:0000313" key="4">
    <source>
        <dbReference type="Proteomes" id="UP000001542"/>
    </source>
</evidence>
<name>A2FF26_TRIV3</name>
<dbReference type="OMA" id="CINCKEM"/>
<dbReference type="STRING" id="5722.A2FF26"/>
<dbReference type="VEuPathDB" id="TrichDB:TVAG_277650"/>
<dbReference type="VEuPathDB" id="TrichDB:TVAGG3_0223080"/>
<evidence type="ECO:0008006" key="5">
    <source>
        <dbReference type="Google" id="ProtNLM"/>
    </source>
</evidence>
<dbReference type="RefSeq" id="XP_001309414.1">
    <property type="nucleotide sequence ID" value="XM_001309413.1"/>
</dbReference>
<keyword evidence="4" id="KW-1185">Reference proteome</keyword>
<evidence type="ECO:0000313" key="3">
    <source>
        <dbReference type="EMBL" id="EAX96484.1"/>
    </source>
</evidence>